<gene>
    <name evidence="2" type="ORF">GCM10009742_22250</name>
</gene>
<dbReference type="EMBL" id="BAAAND010000004">
    <property type="protein sequence ID" value="GAA1577919.1"/>
    <property type="molecule type" value="Genomic_DNA"/>
</dbReference>
<proteinExistence type="predicted"/>
<evidence type="ECO:0000313" key="2">
    <source>
        <dbReference type="EMBL" id="GAA1577919.1"/>
    </source>
</evidence>
<dbReference type="RefSeq" id="WP_344189824.1">
    <property type="nucleotide sequence ID" value="NZ_BAAAND010000004.1"/>
</dbReference>
<accession>A0ABN2DHZ9</accession>
<dbReference type="Gene3D" id="3.40.430.10">
    <property type="entry name" value="Dihydrofolate Reductase, subunit A"/>
    <property type="match status" value="1"/>
</dbReference>
<protein>
    <recommendedName>
        <fullName evidence="1">Bacterial bifunctional deaminase-reductase C-terminal domain-containing protein</fullName>
    </recommendedName>
</protein>
<name>A0ABN2DHZ9_9ACTN</name>
<dbReference type="SUPFAM" id="SSF53597">
    <property type="entry name" value="Dihydrofolate reductase-like"/>
    <property type="match status" value="1"/>
</dbReference>
<dbReference type="Pfam" id="PF01872">
    <property type="entry name" value="RibD_C"/>
    <property type="match status" value="1"/>
</dbReference>
<dbReference type="Proteomes" id="UP001500190">
    <property type="component" value="Unassembled WGS sequence"/>
</dbReference>
<sequence length="199" mass="22189">MRPHVVAQLAISLDGVTSGFDVDLARFYALATLWQEDVTLIDADTIVAQENEVRAAPRRGSRADGPVLAVVDDRARVHTWDALRELGYWSDVLALYADLTPARPPDATTRELVTGYEEVDLLEILTVLGRRGVRTVRVDSPALVSACLDEELLDELALLVHPIRIGGEPWYDPHRLHLQHAGTEVFRDGVIWIRYCVST</sequence>
<organism evidence="2 3">
    <name type="scientific">Kribbella karoonensis</name>
    <dbReference type="NCBI Taxonomy" id="324851"/>
    <lineage>
        <taxon>Bacteria</taxon>
        <taxon>Bacillati</taxon>
        <taxon>Actinomycetota</taxon>
        <taxon>Actinomycetes</taxon>
        <taxon>Propionibacteriales</taxon>
        <taxon>Kribbellaceae</taxon>
        <taxon>Kribbella</taxon>
    </lineage>
</organism>
<keyword evidence="3" id="KW-1185">Reference proteome</keyword>
<dbReference type="InterPro" id="IPR024072">
    <property type="entry name" value="DHFR-like_dom_sf"/>
</dbReference>
<evidence type="ECO:0000259" key="1">
    <source>
        <dbReference type="Pfam" id="PF01872"/>
    </source>
</evidence>
<feature type="domain" description="Bacterial bifunctional deaminase-reductase C-terminal" evidence="1">
    <location>
        <begin position="3"/>
        <end position="190"/>
    </location>
</feature>
<reference evidence="2 3" key="1">
    <citation type="journal article" date="2019" name="Int. J. Syst. Evol. Microbiol.">
        <title>The Global Catalogue of Microorganisms (GCM) 10K type strain sequencing project: providing services to taxonomists for standard genome sequencing and annotation.</title>
        <authorList>
            <consortium name="The Broad Institute Genomics Platform"/>
            <consortium name="The Broad Institute Genome Sequencing Center for Infectious Disease"/>
            <person name="Wu L."/>
            <person name="Ma J."/>
        </authorList>
    </citation>
    <scope>NUCLEOTIDE SEQUENCE [LARGE SCALE GENOMIC DNA]</scope>
    <source>
        <strain evidence="2 3">JCM 14304</strain>
    </source>
</reference>
<dbReference type="InterPro" id="IPR002734">
    <property type="entry name" value="RibDG_C"/>
</dbReference>
<evidence type="ECO:0000313" key="3">
    <source>
        <dbReference type="Proteomes" id="UP001500190"/>
    </source>
</evidence>
<comment type="caution">
    <text evidence="2">The sequence shown here is derived from an EMBL/GenBank/DDBJ whole genome shotgun (WGS) entry which is preliminary data.</text>
</comment>